<reference evidence="1 2" key="1">
    <citation type="submission" date="2016-11" db="EMBL/GenBank/DDBJ databases">
        <authorList>
            <person name="Jaros S."/>
            <person name="Januszkiewicz K."/>
            <person name="Wedrychowicz H."/>
        </authorList>
    </citation>
    <scope>NUCLEOTIDE SEQUENCE [LARGE SCALE GENOMIC DNA]</scope>
    <source>
        <strain evidence="1 2">DSM 24787</strain>
    </source>
</reference>
<gene>
    <name evidence="1" type="ORF">SAMN04488055_1080</name>
</gene>
<keyword evidence="2" id="KW-1185">Reference proteome</keyword>
<organism evidence="1 2">
    <name type="scientific">Chitinophaga niabensis</name>
    <dbReference type="NCBI Taxonomy" id="536979"/>
    <lineage>
        <taxon>Bacteria</taxon>
        <taxon>Pseudomonadati</taxon>
        <taxon>Bacteroidota</taxon>
        <taxon>Chitinophagia</taxon>
        <taxon>Chitinophagales</taxon>
        <taxon>Chitinophagaceae</taxon>
        <taxon>Chitinophaga</taxon>
    </lineage>
</organism>
<dbReference type="RefSeq" id="WP_143197344.1">
    <property type="nucleotide sequence ID" value="NZ_FSRA01000001.1"/>
</dbReference>
<proteinExistence type="predicted"/>
<dbReference type="Proteomes" id="UP000185003">
    <property type="component" value="Unassembled WGS sequence"/>
</dbReference>
<sequence length="360" mass="40040">MNNQSTLTAVKSPTLLKRLHAASGDTQYGLLSGQIGSAILYYLLSKHTSDETLKEEGLALLDEISENITSIQKLGFGDGLAGIGWGVEWLVQNELLADTNTDDVLEDVDNTLYKAVIYTREKDTSLMTGMLGSIAYFLRRELSRNPGTHRFRRICHQECIVILTDCLYETLSGENGLLKDTPEPATENNFIINLGQVLTLMSSIIDINRPTVKAILRGSVKYAGEVLTGVLSLEASARPLNEHLNFLYLAICMLIAGKKRQDSLLQSQAIEYIGQLYTALPGDALSGQQLQLKKLSVLMLLYVHLPKNEYKEEMETLIRSLSAEDLPFLLYNGSGTLMLAEICLNDPLLIEDWHELIFLK</sequence>
<accession>A0A1N6DU30</accession>
<evidence type="ECO:0008006" key="3">
    <source>
        <dbReference type="Google" id="ProtNLM"/>
    </source>
</evidence>
<name>A0A1N6DU30_9BACT</name>
<evidence type="ECO:0000313" key="2">
    <source>
        <dbReference type="Proteomes" id="UP000185003"/>
    </source>
</evidence>
<dbReference type="Gene3D" id="1.50.10.20">
    <property type="match status" value="1"/>
</dbReference>
<dbReference type="EMBL" id="FSRA01000001">
    <property type="protein sequence ID" value="SIN74279.1"/>
    <property type="molecule type" value="Genomic_DNA"/>
</dbReference>
<dbReference type="STRING" id="536979.SAMN04488055_1080"/>
<evidence type="ECO:0000313" key="1">
    <source>
        <dbReference type="EMBL" id="SIN74279.1"/>
    </source>
</evidence>
<dbReference type="OrthoDB" id="1092992at2"/>
<dbReference type="SUPFAM" id="SSF158745">
    <property type="entry name" value="LanC-like"/>
    <property type="match status" value="1"/>
</dbReference>
<dbReference type="AlphaFoldDB" id="A0A1N6DU30"/>
<protein>
    <recommendedName>
        <fullName evidence="3">Lanthionine synthetase C-like protein</fullName>
    </recommendedName>
</protein>